<dbReference type="Proteomes" id="UP001363622">
    <property type="component" value="Unassembled WGS sequence"/>
</dbReference>
<proteinExistence type="predicted"/>
<evidence type="ECO:0000259" key="1">
    <source>
        <dbReference type="Pfam" id="PF01593"/>
    </source>
</evidence>
<name>A0ABR1KFV7_9PEZI</name>
<comment type="caution">
    <text evidence="2">The sequence shown here is derived from an EMBL/GenBank/DDBJ whole genome shotgun (WGS) entry which is preliminary data.</text>
</comment>
<evidence type="ECO:0000313" key="2">
    <source>
        <dbReference type="EMBL" id="KAK7512833.1"/>
    </source>
</evidence>
<organism evidence="2 3">
    <name type="scientific">Phyllosticta citriasiana</name>
    <dbReference type="NCBI Taxonomy" id="595635"/>
    <lineage>
        <taxon>Eukaryota</taxon>
        <taxon>Fungi</taxon>
        <taxon>Dikarya</taxon>
        <taxon>Ascomycota</taxon>
        <taxon>Pezizomycotina</taxon>
        <taxon>Dothideomycetes</taxon>
        <taxon>Dothideomycetes incertae sedis</taxon>
        <taxon>Botryosphaeriales</taxon>
        <taxon>Phyllostictaceae</taxon>
        <taxon>Phyllosticta</taxon>
    </lineage>
</organism>
<gene>
    <name evidence="2" type="ORF">IWZ03DRAFT_40164</name>
</gene>
<dbReference type="Pfam" id="PF01593">
    <property type="entry name" value="Amino_oxidase"/>
    <property type="match status" value="1"/>
</dbReference>
<dbReference type="SUPFAM" id="SSF51905">
    <property type="entry name" value="FAD/NAD(P)-binding domain"/>
    <property type="match status" value="1"/>
</dbReference>
<feature type="domain" description="Amine oxidase" evidence="1">
    <location>
        <begin position="1"/>
        <end position="218"/>
    </location>
</feature>
<dbReference type="InterPro" id="IPR002937">
    <property type="entry name" value="Amino_oxidase"/>
</dbReference>
<reference evidence="2 3" key="1">
    <citation type="submission" date="2024-04" db="EMBL/GenBank/DDBJ databases">
        <title>Phyllosticta paracitricarpa is synonymous to the EU quarantine fungus P. citricarpa based on phylogenomic analyses.</title>
        <authorList>
            <consortium name="Lawrence Berkeley National Laboratory"/>
            <person name="Van Ingen-Buijs V.A."/>
            <person name="Van Westerhoven A.C."/>
            <person name="Haridas S."/>
            <person name="Skiadas P."/>
            <person name="Martin F."/>
            <person name="Groenewald J.Z."/>
            <person name="Crous P.W."/>
            <person name="Seidl M.F."/>
        </authorList>
    </citation>
    <scope>NUCLEOTIDE SEQUENCE [LARGE SCALE GENOMIC DNA]</scope>
    <source>
        <strain evidence="2 3">CBS 123371</strain>
    </source>
</reference>
<evidence type="ECO:0000313" key="3">
    <source>
        <dbReference type="Proteomes" id="UP001363622"/>
    </source>
</evidence>
<keyword evidence="3" id="KW-1185">Reference proteome</keyword>
<dbReference type="InterPro" id="IPR036188">
    <property type="entry name" value="FAD/NAD-bd_sf"/>
</dbReference>
<dbReference type="EMBL" id="JBBPHU010000010">
    <property type="protein sequence ID" value="KAK7512833.1"/>
    <property type="molecule type" value="Genomic_DNA"/>
</dbReference>
<protein>
    <recommendedName>
        <fullName evidence="1">Amine oxidase domain-containing protein</fullName>
    </recommendedName>
</protein>
<dbReference type="Gene3D" id="3.50.50.60">
    <property type="entry name" value="FAD/NAD(P)-binding domain"/>
    <property type="match status" value="1"/>
</dbReference>
<accession>A0ABR1KFV7</accession>
<sequence>MFALMKELKLTAVVQRAEGKDVVLSKDGQVELVSHGDPSPTLLCWRLCSLKFRNWLKKISKALALLKRHVNLTVSRSPTLAKRYLGQMYAFRARRRCCHEPFGEQVPMMSAPSSSSTIARPELDSHGFCPMKRMVHSTLEFAKTVVLKRHFSKLSPSSVLLSAPVKSIHQHKGGDCEVRSTTGLGFRCKKVVVSISSCLYPMIEFDPPLPQAKKDLSESTTMCYYSKFVPIFSSPW</sequence>